<dbReference type="AlphaFoldDB" id="A0A1I6XEX7"/>
<dbReference type="PROSITE" id="PS51186">
    <property type="entry name" value="GNAT"/>
    <property type="match status" value="1"/>
</dbReference>
<reference evidence="2 3" key="1">
    <citation type="submission" date="2016-10" db="EMBL/GenBank/DDBJ databases">
        <authorList>
            <person name="de Groot N.N."/>
        </authorList>
    </citation>
    <scope>NUCLEOTIDE SEQUENCE [LARGE SCALE GENOMIC DNA]</scope>
    <source>
        <strain evidence="2 3">CGMCC 1.7005</strain>
    </source>
</reference>
<dbReference type="CDD" id="cd04301">
    <property type="entry name" value="NAT_SF"/>
    <property type="match status" value="1"/>
</dbReference>
<keyword evidence="2" id="KW-0808">Transferase</keyword>
<proteinExistence type="predicted"/>
<dbReference type="OrthoDB" id="1096234at2"/>
<keyword evidence="3" id="KW-1185">Reference proteome</keyword>
<dbReference type="SUPFAM" id="SSF55729">
    <property type="entry name" value="Acyl-CoA N-acyltransferases (Nat)"/>
    <property type="match status" value="1"/>
</dbReference>
<dbReference type="EMBL" id="FPAS01000001">
    <property type="protein sequence ID" value="SFT36928.1"/>
    <property type="molecule type" value="Genomic_DNA"/>
</dbReference>
<sequence length="246" mass="28627">MKSNWLINYEHLLQTVCKYGGAEQASMHNLEVYSSSSSTWPNLGMHVQNFDELSSRELEKLAQPITLLLPQSKTEKELINTLKKIYNRHGVWYEMEAERTVFSLPHNIDFSKISRVTNPHDFKRWMELVENTLLAERNLNHQVFWNLMEDEEIILVLGHHENKAVSAAMFHPYQNTLGLYFVVTLPEYRNHGLGSLLTQYAFHLGEAMDIEYLVLQATPQGKKVYDRFGFSVLDEVDVFYTLNTIV</sequence>
<name>A0A1I6XEX7_9FLAO</name>
<dbReference type="GO" id="GO:0016747">
    <property type="term" value="F:acyltransferase activity, transferring groups other than amino-acyl groups"/>
    <property type="evidence" value="ECO:0007669"/>
    <property type="project" value="InterPro"/>
</dbReference>
<feature type="domain" description="N-acetyltransferase" evidence="1">
    <location>
        <begin position="111"/>
        <end position="246"/>
    </location>
</feature>
<dbReference type="RefSeq" id="WP_090245221.1">
    <property type="nucleotide sequence ID" value="NZ_FPAS01000001.1"/>
</dbReference>
<dbReference type="Pfam" id="PF00583">
    <property type="entry name" value="Acetyltransf_1"/>
    <property type="match status" value="1"/>
</dbReference>
<evidence type="ECO:0000313" key="3">
    <source>
        <dbReference type="Proteomes" id="UP000236454"/>
    </source>
</evidence>
<dbReference type="STRING" id="477690.SAMN05216474_0155"/>
<accession>A0A1I6XEX7</accession>
<evidence type="ECO:0000313" key="2">
    <source>
        <dbReference type="EMBL" id="SFT36928.1"/>
    </source>
</evidence>
<gene>
    <name evidence="2" type="ORF">SAMN05216474_0155</name>
</gene>
<dbReference type="InterPro" id="IPR000182">
    <property type="entry name" value="GNAT_dom"/>
</dbReference>
<evidence type="ECO:0000259" key="1">
    <source>
        <dbReference type="PROSITE" id="PS51186"/>
    </source>
</evidence>
<organism evidence="2 3">
    <name type="scientific">Lishizhenia tianjinensis</name>
    <dbReference type="NCBI Taxonomy" id="477690"/>
    <lineage>
        <taxon>Bacteria</taxon>
        <taxon>Pseudomonadati</taxon>
        <taxon>Bacteroidota</taxon>
        <taxon>Flavobacteriia</taxon>
        <taxon>Flavobacteriales</taxon>
        <taxon>Crocinitomicaceae</taxon>
        <taxon>Lishizhenia</taxon>
    </lineage>
</organism>
<dbReference type="Proteomes" id="UP000236454">
    <property type="component" value="Unassembled WGS sequence"/>
</dbReference>
<protein>
    <submittedName>
        <fullName evidence="2">Acetyltransferase (GNAT) family protein</fullName>
    </submittedName>
</protein>
<dbReference type="InterPro" id="IPR016181">
    <property type="entry name" value="Acyl_CoA_acyltransferase"/>
</dbReference>
<dbReference type="Gene3D" id="3.40.630.30">
    <property type="match status" value="1"/>
</dbReference>